<sequence>MFSSLPLMFTRPLHLATGGCGGRSDATVAISVDQRMSPGLGEIRNITDFSKETLVSTNFVEILTVHLIVVFVSSHALEAYLTYRKDGHACRTETATKGCTARHAWRTGIIGRDAPEYSR</sequence>
<accession>A0AAP0NI56</accession>
<reference evidence="1 2" key="1">
    <citation type="submission" date="2024-01" db="EMBL/GenBank/DDBJ databases">
        <title>Genome assemblies of Stephania.</title>
        <authorList>
            <person name="Yang L."/>
        </authorList>
    </citation>
    <scope>NUCLEOTIDE SEQUENCE [LARGE SCALE GENOMIC DNA]</scope>
    <source>
        <strain evidence="1">QJT</strain>
        <tissue evidence="1">Leaf</tissue>
    </source>
</reference>
<keyword evidence="2" id="KW-1185">Reference proteome</keyword>
<name>A0AAP0NI56_9MAGN</name>
<evidence type="ECO:0000313" key="2">
    <source>
        <dbReference type="Proteomes" id="UP001417504"/>
    </source>
</evidence>
<gene>
    <name evidence="1" type="ORF">Sjap_017312</name>
</gene>
<protein>
    <submittedName>
        <fullName evidence="1">Uncharacterized protein</fullName>
    </submittedName>
</protein>
<dbReference type="EMBL" id="JBBNAE010000007">
    <property type="protein sequence ID" value="KAK9109252.1"/>
    <property type="molecule type" value="Genomic_DNA"/>
</dbReference>
<dbReference type="Proteomes" id="UP001417504">
    <property type="component" value="Unassembled WGS sequence"/>
</dbReference>
<comment type="caution">
    <text evidence="1">The sequence shown here is derived from an EMBL/GenBank/DDBJ whole genome shotgun (WGS) entry which is preliminary data.</text>
</comment>
<organism evidence="1 2">
    <name type="scientific">Stephania japonica</name>
    <dbReference type="NCBI Taxonomy" id="461633"/>
    <lineage>
        <taxon>Eukaryota</taxon>
        <taxon>Viridiplantae</taxon>
        <taxon>Streptophyta</taxon>
        <taxon>Embryophyta</taxon>
        <taxon>Tracheophyta</taxon>
        <taxon>Spermatophyta</taxon>
        <taxon>Magnoliopsida</taxon>
        <taxon>Ranunculales</taxon>
        <taxon>Menispermaceae</taxon>
        <taxon>Menispermoideae</taxon>
        <taxon>Cissampelideae</taxon>
        <taxon>Stephania</taxon>
    </lineage>
</organism>
<proteinExistence type="predicted"/>
<evidence type="ECO:0000313" key="1">
    <source>
        <dbReference type="EMBL" id="KAK9109252.1"/>
    </source>
</evidence>
<dbReference type="AlphaFoldDB" id="A0AAP0NI56"/>